<name>A0AAV7WCX4_PLEWA</name>
<proteinExistence type="predicted"/>
<comment type="caution">
    <text evidence="1">The sequence shown here is derived from an EMBL/GenBank/DDBJ whole genome shotgun (WGS) entry which is preliminary data.</text>
</comment>
<dbReference type="AlphaFoldDB" id="A0AAV7WCX4"/>
<protein>
    <submittedName>
        <fullName evidence="1">Uncharacterized protein</fullName>
    </submittedName>
</protein>
<reference evidence="1" key="1">
    <citation type="journal article" date="2022" name="bioRxiv">
        <title>Sequencing and chromosome-scale assembly of the giantPleurodeles waltlgenome.</title>
        <authorList>
            <person name="Brown T."/>
            <person name="Elewa A."/>
            <person name="Iarovenko S."/>
            <person name="Subramanian E."/>
            <person name="Araus A.J."/>
            <person name="Petzold A."/>
            <person name="Susuki M."/>
            <person name="Suzuki K.-i.T."/>
            <person name="Hayashi T."/>
            <person name="Toyoda A."/>
            <person name="Oliveira C."/>
            <person name="Osipova E."/>
            <person name="Leigh N.D."/>
            <person name="Simon A."/>
            <person name="Yun M.H."/>
        </authorList>
    </citation>
    <scope>NUCLEOTIDE SEQUENCE</scope>
    <source>
        <strain evidence="1">20211129_DDA</strain>
        <tissue evidence="1">Liver</tissue>
    </source>
</reference>
<dbReference type="Proteomes" id="UP001066276">
    <property type="component" value="Chromosome 1_2"/>
</dbReference>
<evidence type="ECO:0000313" key="1">
    <source>
        <dbReference type="EMBL" id="KAJ1211893.1"/>
    </source>
</evidence>
<keyword evidence="2" id="KW-1185">Reference proteome</keyword>
<evidence type="ECO:0000313" key="2">
    <source>
        <dbReference type="Proteomes" id="UP001066276"/>
    </source>
</evidence>
<sequence>MASPPPLLTRPQPPPVFLLGSQAEGRRVRLLGCWSEHQESAQQPLGCSLRICGASARLPFNDRPNLLLTSQTRTAKEKEERLLVHWSADPVAQVPSTHQEAEEVKRFSHSPRCLLAARPAIPATQLCTSA</sequence>
<accession>A0AAV7WCX4</accession>
<gene>
    <name evidence="1" type="ORF">NDU88_007241</name>
</gene>
<dbReference type="EMBL" id="JANPWB010000002">
    <property type="protein sequence ID" value="KAJ1211893.1"/>
    <property type="molecule type" value="Genomic_DNA"/>
</dbReference>
<organism evidence="1 2">
    <name type="scientific">Pleurodeles waltl</name>
    <name type="common">Iberian ribbed newt</name>
    <dbReference type="NCBI Taxonomy" id="8319"/>
    <lineage>
        <taxon>Eukaryota</taxon>
        <taxon>Metazoa</taxon>
        <taxon>Chordata</taxon>
        <taxon>Craniata</taxon>
        <taxon>Vertebrata</taxon>
        <taxon>Euteleostomi</taxon>
        <taxon>Amphibia</taxon>
        <taxon>Batrachia</taxon>
        <taxon>Caudata</taxon>
        <taxon>Salamandroidea</taxon>
        <taxon>Salamandridae</taxon>
        <taxon>Pleurodelinae</taxon>
        <taxon>Pleurodeles</taxon>
    </lineage>
</organism>